<proteinExistence type="predicted"/>
<accession>H2ZDR3</accession>
<dbReference type="GO" id="GO:0005096">
    <property type="term" value="F:GTPase activator activity"/>
    <property type="evidence" value="ECO:0007669"/>
    <property type="project" value="TreeGrafter"/>
</dbReference>
<dbReference type="GO" id="GO:0005737">
    <property type="term" value="C:cytoplasm"/>
    <property type="evidence" value="ECO:0007669"/>
    <property type="project" value="TreeGrafter"/>
</dbReference>
<dbReference type="HOGENOM" id="CLU_030214_1_0_1"/>
<dbReference type="Ensembl" id="ENSCSAVT00000015908.1">
    <property type="protein sequence ID" value="ENSCSAVP00000015729.1"/>
    <property type="gene ID" value="ENSCSAVG00000009237.1"/>
</dbReference>
<dbReference type="GO" id="GO:2001136">
    <property type="term" value="P:negative regulation of endocytic recycling"/>
    <property type="evidence" value="ECO:0007669"/>
    <property type="project" value="TreeGrafter"/>
</dbReference>
<evidence type="ECO:0008006" key="5">
    <source>
        <dbReference type="Google" id="ProtNLM"/>
    </source>
</evidence>
<feature type="domain" description="Rho-GAP" evidence="2">
    <location>
        <begin position="284"/>
        <end position="445"/>
    </location>
</feature>
<dbReference type="InterPro" id="IPR036865">
    <property type="entry name" value="CRAL-TRIO_dom_sf"/>
</dbReference>
<dbReference type="Gene3D" id="1.10.555.10">
    <property type="entry name" value="Rho GTPase activation protein"/>
    <property type="match status" value="1"/>
</dbReference>
<keyword evidence="4" id="KW-1185">Reference proteome</keyword>
<protein>
    <recommendedName>
        <fullName evidence="5">Rho-GAP domain-containing protein</fullName>
    </recommendedName>
</protein>
<dbReference type="PROSITE" id="PS50191">
    <property type="entry name" value="CRAL_TRIO"/>
    <property type="match status" value="1"/>
</dbReference>
<dbReference type="Pfam" id="PF13716">
    <property type="entry name" value="CRAL_TRIO_2"/>
    <property type="match status" value="1"/>
</dbReference>
<dbReference type="PANTHER" id="PTHR45808:SF2">
    <property type="entry name" value="RHO GTPASE-ACTIVATING PROTEIN 68F"/>
    <property type="match status" value="1"/>
</dbReference>
<dbReference type="STRING" id="51511.ENSCSAVP00000015729"/>
<dbReference type="InParanoid" id="H2ZDR3"/>
<dbReference type="PROSITE" id="PS50238">
    <property type="entry name" value="RHOGAP"/>
    <property type="match status" value="1"/>
</dbReference>
<dbReference type="SMART" id="SM00516">
    <property type="entry name" value="SEC14"/>
    <property type="match status" value="1"/>
</dbReference>
<dbReference type="GO" id="GO:0007264">
    <property type="term" value="P:small GTPase-mediated signal transduction"/>
    <property type="evidence" value="ECO:0007669"/>
    <property type="project" value="TreeGrafter"/>
</dbReference>
<name>H2ZDR3_CIOSA</name>
<dbReference type="InterPro" id="IPR001251">
    <property type="entry name" value="CRAL-TRIO_dom"/>
</dbReference>
<dbReference type="SUPFAM" id="SSF52087">
    <property type="entry name" value="CRAL/TRIO domain"/>
    <property type="match status" value="1"/>
</dbReference>
<dbReference type="Pfam" id="PF00620">
    <property type="entry name" value="RhoGAP"/>
    <property type="match status" value="1"/>
</dbReference>
<dbReference type="InterPro" id="IPR000198">
    <property type="entry name" value="RhoGAP_dom"/>
</dbReference>
<dbReference type="GeneTree" id="ENSGT00940000165508"/>
<reference evidence="3" key="2">
    <citation type="submission" date="2025-08" db="UniProtKB">
        <authorList>
            <consortium name="Ensembl"/>
        </authorList>
    </citation>
    <scope>IDENTIFICATION</scope>
</reference>
<dbReference type="CDD" id="cd00170">
    <property type="entry name" value="SEC14"/>
    <property type="match status" value="1"/>
</dbReference>
<dbReference type="FunCoup" id="H2ZDR3">
    <property type="interactions" value="406"/>
</dbReference>
<dbReference type="eggNOG" id="KOG4406">
    <property type="taxonomic scope" value="Eukaryota"/>
</dbReference>
<reference evidence="4" key="1">
    <citation type="submission" date="2003-08" db="EMBL/GenBank/DDBJ databases">
        <authorList>
            <person name="Birren B."/>
            <person name="Nusbaum C."/>
            <person name="Abebe A."/>
            <person name="Abouelleil A."/>
            <person name="Adekoya E."/>
            <person name="Ait-zahra M."/>
            <person name="Allen N."/>
            <person name="Allen T."/>
            <person name="An P."/>
            <person name="Anderson M."/>
            <person name="Anderson S."/>
            <person name="Arachchi H."/>
            <person name="Armbruster J."/>
            <person name="Bachantsang P."/>
            <person name="Baldwin J."/>
            <person name="Barry A."/>
            <person name="Bayul T."/>
            <person name="Blitshsteyn B."/>
            <person name="Bloom T."/>
            <person name="Blye J."/>
            <person name="Boguslavskiy L."/>
            <person name="Borowsky M."/>
            <person name="Boukhgalter B."/>
            <person name="Brunache A."/>
            <person name="Butler J."/>
            <person name="Calixte N."/>
            <person name="Calvo S."/>
            <person name="Camarata J."/>
            <person name="Campo K."/>
            <person name="Chang J."/>
            <person name="Cheshatsang Y."/>
            <person name="Citroen M."/>
            <person name="Collymore A."/>
            <person name="Considine T."/>
            <person name="Cook A."/>
            <person name="Cooke P."/>
            <person name="Corum B."/>
            <person name="Cuomo C."/>
            <person name="David R."/>
            <person name="Dawoe T."/>
            <person name="Degray S."/>
            <person name="Dodge S."/>
            <person name="Dooley K."/>
            <person name="Dorje P."/>
            <person name="Dorjee K."/>
            <person name="Dorris L."/>
            <person name="Duffey N."/>
            <person name="Dupes A."/>
            <person name="Elkins T."/>
            <person name="Engels R."/>
            <person name="Erickson J."/>
            <person name="Farina A."/>
            <person name="Faro S."/>
            <person name="Ferreira P."/>
            <person name="Fischer H."/>
            <person name="Fitzgerald M."/>
            <person name="Foley K."/>
            <person name="Gage D."/>
            <person name="Galagan J."/>
            <person name="Gearin G."/>
            <person name="Gnerre S."/>
            <person name="Gnirke A."/>
            <person name="Goyette A."/>
            <person name="Graham J."/>
            <person name="Grandbois E."/>
            <person name="Gyaltsen K."/>
            <person name="Hafez N."/>
            <person name="Hagopian D."/>
            <person name="Hagos B."/>
            <person name="Hall J."/>
            <person name="Hatcher B."/>
            <person name="Heller A."/>
            <person name="Higgins H."/>
            <person name="Honan T."/>
            <person name="Horn A."/>
            <person name="Houde N."/>
            <person name="Hughes L."/>
            <person name="Hulme W."/>
            <person name="Husby E."/>
            <person name="Iliev I."/>
            <person name="Jaffe D."/>
            <person name="Jones C."/>
            <person name="Kamal M."/>
            <person name="Kamat A."/>
            <person name="Kamvysselis M."/>
            <person name="Karlsson E."/>
            <person name="Kells C."/>
            <person name="Kieu A."/>
            <person name="Kisner P."/>
            <person name="Kodira C."/>
            <person name="Kulbokas E."/>
            <person name="Labutti K."/>
            <person name="Lama D."/>
            <person name="Landers T."/>
            <person name="Leger J."/>
            <person name="Levine S."/>
            <person name="Lewis D."/>
            <person name="Lewis T."/>
            <person name="Lindblad-toh K."/>
            <person name="Liu X."/>
            <person name="Lokyitsang T."/>
            <person name="Lokyitsang Y."/>
            <person name="Lucien O."/>
            <person name="Lui A."/>
            <person name="Ma L.J."/>
            <person name="Mabbitt R."/>
            <person name="Macdonald J."/>
            <person name="Maclean C."/>
            <person name="Major J."/>
            <person name="Manning J."/>
            <person name="Marabella R."/>
            <person name="Maru K."/>
            <person name="Matthews C."/>
            <person name="Mauceli E."/>
            <person name="Mccarthy M."/>
            <person name="Mcdonough S."/>
            <person name="Mcghee T."/>
            <person name="Meldrim J."/>
            <person name="Meneus L."/>
            <person name="Mesirov J."/>
            <person name="Mihalev A."/>
            <person name="Mihova T."/>
            <person name="Mikkelsen T."/>
            <person name="Mlenga V."/>
            <person name="Moru K."/>
            <person name="Mozes J."/>
            <person name="Mulrain L."/>
            <person name="Munson G."/>
            <person name="Naylor J."/>
            <person name="Newes C."/>
            <person name="Nguyen C."/>
            <person name="Nguyen N."/>
            <person name="Nguyen T."/>
            <person name="Nicol R."/>
            <person name="Nielsen C."/>
            <person name="Nizzari M."/>
            <person name="Norbu C."/>
            <person name="Norbu N."/>
            <person name="O'donnell P."/>
            <person name="Okoawo O."/>
            <person name="O'leary S."/>
            <person name="Omotosho B."/>
            <person name="O'neill K."/>
            <person name="Osman S."/>
            <person name="Parker S."/>
            <person name="Perrin D."/>
            <person name="Phunkhang P."/>
            <person name="Piqani B."/>
            <person name="Purcell S."/>
            <person name="Rachupka T."/>
            <person name="Ramasamy U."/>
            <person name="Rameau R."/>
            <person name="Ray V."/>
            <person name="Raymond C."/>
            <person name="Retta R."/>
            <person name="Richardson S."/>
            <person name="Rise C."/>
            <person name="Rodriguez J."/>
            <person name="Rogers J."/>
            <person name="Rogov P."/>
            <person name="Rutman M."/>
            <person name="Schupbach R."/>
            <person name="Seaman C."/>
            <person name="Settipalli S."/>
            <person name="Sharpe T."/>
            <person name="Sheridan J."/>
            <person name="Sherpa N."/>
            <person name="Shi J."/>
            <person name="Smirnov S."/>
            <person name="Smith C."/>
            <person name="Sougnez C."/>
            <person name="Spencer B."/>
            <person name="Stalker J."/>
            <person name="Stange-thomann N."/>
            <person name="Stavropoulos S."/>
            <person name="Stetson K."/>
            <person name="Stone C."/>
            <person name="Stone S."/>
            <person name="Stubbs M."/>
            <person name="Talamas J."/>
            <person name="Tchuinga P."/>
            <person name="Tenzing P."/>
            <person name="Tesfaye S."/>
            <person name="Theodore J."/>
            <person name="Thoulutsang Y."/>
            <person name="Topham K."/>
            <person name="Towey S."/>
            <person name="Tsamla T."/>
            <person name="Tsomo N."/>
            <person name="Vallee D."/>
            <person name="Vassiliev H."/>
            <person name="Venkataraman V."/>
            <person name="Vinson J."/>
            <person name="Vo A."/>
            <person name="Wade C."/>
            <person name="Wang S."/>
            <person name="Wangchuk T."/>
            <person name="Wangdi T."/>
            <person name="Whittaker C."/>
            <person name="Wilkinson J."/>
            <person name="Wu Y."/>
            <person name="Wyman D."/>
            <person name="Yadav S."/>
            <person name="Yang S."/>
            <person name="Yang X."/>
            <person name="Yeager S."/>
            <person name="Yee E."/>
            <person name="Young G."/>
            <person name="Zainoun J."/>
            <person name="Zembeck L."/>
            <person name="Zimmer A."/>
            <person name="Zody M."/>
            <person name="Lander E."/>
        </authorList>
    </citation>
    <scope>NUCLEOTIDE SEQUENCE [LARGE SCALE GENOMIC DNA]</scope>
</reference>
<evidence type="ECO:0000259" key="1">
    <source>
        <dbReference type="PROSITE" id="PS50191"/>
    </source>
</evidence>
<reference evidence="3" key="3">
    <citation type="submission" date="2025-09" db="UniProtKB">
        <authorList>
            <consortium name="Ensembl"/>
        </authorList>
    </citation>
    <scope>IDENTIFICATION</scope>
</reference>
<dbReference type="FunFam" id="3.40.525.10:FF:000007">
    <property type="entry name" value="rho GTPase-activating protein 1"/>
    <property type="match status" value="1"/>
</dbReference>
<dbReference type="Gene3D" id="3.40.525.10">
    <property type="entry name" value="CRAL-TRIO lipid binding domain"/>
    <property type="match status" value="1"/>
</dbReference>
<dbReference type="SUPFAM" id="SSF48350">
    <property type="entry name" value="GTPase activation domain, GAP"/>
    <property type="match status" value="1"/>
</dbReference>
<dbReference type="InterPro" id="IPR008936">
    <property type="entry name" value="Rho_GTPase_activation_prot"/>
</dbReference>
<evidence type="ECO:0000313" key="4">
    <source>
        <dbReference type="Proteomes" id="UP000007875"/>
    </source>
</evidence>
<sequence length="445" mass="50360">MAATATEEFLVDLGAESQAVVPNSKLEFLTDEMDSTKLLQQNEEDLAMAHTLQEEVKQELNSVSFGASKVGPYPEIGDNPLSNSKPAWEDSETKARAEFEDIAKHGIIEVSGVDSSGRPVIVVSASKLPSSKELDHKKLLRYLKFSLDKYVESDYSVVYLHYGLNSSNKPSFSWMREAYKEFDRKYKKNLKSLYLVHPTTFIRILMNVFKPLISVKFGRKIRYVNYLHEISDVIHLDQLNIPKEVLDHDRELVKKLNNKIETRPRDASDSAVPVAPLPSQQFGVSLEFLSENNPGYNIPRVMQETIGFLKENGLKTEGLFRRSASALALKDVQASYNQGTPVVFDDPHLAAVSLKAFLRKLPEPVLTYKLYENILNITRVESDTRVRVVASLLQQLPRLNFTVLKYLFDFLALVAENSSENKMNFNNLAVVFGPNLAWSTDQRPL</sequence>
<dbReference type="OMA" id="WLQNAYK"/>
<organism evidence="3 4">
    <name type="scientific">Ciona savignyi</name>
    <name type="common">Pacific transparent sea squirt</name>
    <dbReference type="NCBI Taxonomy" id="51511"/>
    <lineage>
        <taxon>Eukaryota</taxon>
        <taxon>Metazoa</taxon>
        <taxon>Chordata</taxon>
        <taxon>Tunicata</taxon>
        <taxon>Ascidiacea</taxon>
        <taxon>Phlebobranchia</taxon>
        <taxon>Cionidae</taxon>
        <taxon>Ciona</taxon>
    </lineage>
</organism>
<dbReference type="PANTHER" id="PTHR45808">
    <property type="entry name" value="RHO GTPASE-ACTIVATING PROTEIN 68F"/>
    <property type="match status" value="1"/>
</dbReference>
<dbReference type="SMART" id="SM00324">
    <property type="entry name" value="RhoGAP"/>
    <property type="match status" value="1"/>
</dbReference>
<evidence type="ECO:0000259" key="2">
    <source>
        <dbReference type="PROSITE" id="PS50238"/>
    </source>
</evidence>
<dbReference type="Proteomes" id="UP000007875">
    <property type="component" value="Unassembled WGS sequence"/>
</dbReference>
<dbReference type="AlphaFoldDB" id="H2ZDR3"/>
<evidence type="ECO:0000313" key="3">
    <source>
        <dbReference type="Ensembl" id="ENSCSAVP00000015729.1"/>
    </source>
</evidence>
<feature type="domain" description="CRAL-TRIO" evidence="1">
    <location>
        <begin position="98"/>
        <end position="253"/>
    </location>
</feature>